<evidence type="ECO:0000313" key="2">
    <source>
        <dbReference type="EMBL" id="MBO8460265.1"/>
    </source>
</evidence>
<keyword evidence="1" id="KW-1133">Transmembrane helix</keyword>
<sequence length="56" mass="6045">MKTILKYLGAIIVLLGVVALAIYYYVAPSNAWLAVGGCAMVIGLLAHIIINHYIQD</sequence>
<keyword evidence="1" id="KW-0472">Membrane</keyword>
<gene>
    <name evidence="2" type="ORF">IAA73_08040</name>
</gene>
<protein>
    <submittedName>
        <fullName evidence="2">Uncharacterized protein</fullName>
    </submittedName>
</protein>
<comment type="caution">
    <text evidence="2">The sequence shown here is derived from an EMBL/GenBank/DDBJ whole genome shotgun (WGS) entry which is preliminary data.</text>
</comment>
<dbReference type="EMBL" id="JADIMG010000079">
    <property type="protein sequence ID" value="MBO8460265.1"/>
    <property type="molecule type" value="Genomic_DNA"/>
</dbReference>
<organism evidence="2 3">
    <name type="scientific">Candidatus Gallipaludibacter merdavium</name>
    <dbReference type="NCBI Taxonomy" id="2840839"/>
    <lineage>
        <taxon>Bacteria</taxon>
        <taxon>Pseudomonadati</taxon>
        <taxon>Bacteroidota</taxon>
        <taxon>Bacteroidia</taxon>
        <taxon>Bacteroidales</taxon>
        <taxon>Candidatus Gallipaludibacter</taxon>
    </lineage>
</organism>
<keyword evidence="1" id="KW-0812">Transmembrane</keyword>
<proteinExistence type="predicted"/>
<dbReference type="AlphaFoldDB" id="A0A9D9N4V5"/>
<reference evidence="2" key="1">
    <citation type="submission" date="2020-10" db="EMBL/GenBank/DDBJ databases">
        <authorList>
            <person name="Gilroy R."/>
        </authorList>
    </citation>
    <scope>NUCLEOTIDE SEQUENCE</scope>
    <source>
        <strain evidence="2">G3-3990</strain>
    </source>
</reference>
<reference evidence="2" key="2">
    <citation type="journal article" date="2021" name="PeerJ">
        <title>Extensive microbial diversity within the chicken gut microbiome revealed by metagenomics and culture.</title>
        <authorList>
            <person name="Gilroy R."/>
            <person name="Ravi A."/>
            <person name="Getino M."/>
            <person name="Pursley I."/>
            <person name="Horton D.L."/>
            <person name="Alikhan N.F."/>
            <person name="Baker D."/>
            <person name="Gharbi K."/>
            <person name="Hall N."/>
            <person name="Watson M."/>
            <person name="Adriaenssens E.M."/>
            <person name="Foster-Nyarko E."/>
            <person name="Jarju S."/>
            <person name="Secka A."/>
            <person name="Antonio M."/>
            <person name="Oren A."/>
            <person name="Chaudhuri R.R."/>
            <person name="La Ragione R."/>
            <person name="Hildebrand F."/>
            <person name="Pallen M.J."/>
        </authorList>
    </citation>
    <scope>NUCLEOTIDE SEQUENCE</scope>
    <source>
        <strain evidence="2">G3-3990</strain>
    </source>
</reference>
<evidence type="ECO:0000256" key="1">
    <source>
        <dbReference type="SAM" id="Phobius"/>
    </source>
</evidence>
<evidence type="ECO:0000313" key="3">
    <source>
        <dbReference type="Proteomes" id="UP000823641"/>
    </source>
</evidence>
<feature type="transmembrane region" description="Helical" evidence="1">
    <location>
        <begin position="7"/>
        <end position="26"/>
    </location>
</feature>
<feature type="transmembrane region" description="Helical" evidence="1">
    <location>
        <begin position="32"/>
        <end position="54"/>
    </location>
</feature>
<dbReference type="Proteomes" id="UP000823641">
    <property type="component" value="Unassembled WGS sequence"/>
</dbReference>
<accession>A0A9D9N4V5</accession>
<name>A0A9D9N4V5_9BACT</name>